<dbReference type="AlphaFoldDB" id="A0A397VWC7"/>
<keyword evidence="3" id="KW-1185">Reference proteome</keyword>
<keyword evidence="1" id="KW-1133">Transmembrane helix</keyword>
<evidence type="ECO:0000256" key="1">
    <source>
        <dbReference type="SAM" id="Phobius"/>
    </source>
</evidence>
<feature type="transmembrane region" description="Helical" evidence="1">
    <location>
        <begin position="31"/>
        <end position="51"/>
    </location>
</feature>
<evidence type="ECO:0000313" key="3">
    <source>
        <dbReference type="Proteomes" id="UP000266673"/>
    </source>
</evidence>
<organism evidence="2 3">
    <name type="scientific">Gigaspora rosea</name>
    <dbReference type="NCBI Taxonomy" id="44941"/>
    <lineage>
        <taxon>Eukaryota</taxon>
        <taxon>Fungi</taxon>
        <taxon>Fungi incertae sedis</taxon>
        <taxon>Mucoromycota</taxon>
        <taxon>Glomeromycotina</taxon>
        <taxon>Glomeromycetes</taxon>
        <taxon>Diversisporales</taxon>
        <taxon>Gigasporaceae</taxon>
        <taxon>Gigaspora</taxon>
    </lineage>
</organism>
<gene>
    <name evidence="2" type="ORF">C2G38_875021</name>
</gene>
<reference evidence="2 3" key="1">
    <citation type="submission" date="2018-06" db="EMBL/GenBank/DDBJ databases">
        <title>Comparative genomics reveals the genomic features of Rhizophagus irregularis, R. cerebriforme, R. diaphanum and Gigaspora rosea, and their symbiotic lifestyle signature.</title>
        <authorList>
            <person name="Morin E."/>
            <person name="San Clemente H."/>
            <person name="Chen E.C.H."/>
            <person name="De La Providencia I."/>
            <person name="Hainaut M."/>
            <person name="Kuo A."/>
            <person name="Kohler A."/>
            <person name="Murat C."/>
            <person name="Tang N."/>
            <person name="Roy S."/>
            <person name="Loubradou J."/>
            <person name="Henrissat B."/>
            <person name="Grigoriev I.V."/>
            <person name="Corradi N."/>
            <person name="Roux C."/>
            <person name="Martin F.M."/>
        </authorList>
    </citation>
    <scope>NUCLEOTIDE SEQUENCE [LARGE SCALE GENOMIC DNA]</scope>
    <source>
        <strain evidence="2 3">DAOM 194757</strain>
    </source>
</reference>
<dbReference type="Proteomes" id="UP000266673">
    <property type="component" value="Unassembled WGS sequence"/>
</dbReference>
<sequence length="52" mass="6339">MKYLRRWYLHGNSVIGIINTVERDLDFILELLYVVICRVYWVFYSLLLVLLC</sequence>
<name>A0A397VWC7_9GLOM</name>
<dbReference type="EMBL" id="QKWP01000268">
    <property type="protein sequence ID" value="RIB23316.1"/>
    <property type="molecule type" value="Genomic_DNA"/>
</dbReference>
<proteinExistence type="predicted"/>
<keyword evidence="1" id="KW-0472">Membrane</keyword>
<evidence type="ECO:0000313" key="2">
    <source>
        <dbReference type="EMBL" id="RIB23316.1"/>
    </source>
</evidence>
<keyword evidence="1" id="KW-0812">Transmembrane</keyword>
<accession>A0A397VWC7</accession>
<comment type="caution">
    <text evidence="2">The sequence shown here is derived from an EMBL/GenBank/DDBJ whole genome shotgun (WGS) entry which is preliminary data.</text>
</comment>
<protein>
    <submittedName>
        <fullName evidence="2">Uncharacterized protein</fullName>
    </submittedName>
</protein>